<sequence length="331" mass="35895">MKYPAVKTSLVDVSSKFSTPFRILYKKESEQPSGSFKLRGIGHLIGNSIEESRALGKDKVEVFSSSGGNAGLAAAYSSRYYNVPCTVVLPNFGKPSVIEKLKEYGATVHLKGEHWGEADGYLRNEIIGNLDESTDAIYCHPFDDPLIWEGNSKLIAEIEQQLSESELSKVKGVICSVGGGGLFNGVVKGLKDSKNLKEVPVLAVETDGAPKFDEALKQNKVVTLDNIKTLATSLASPYISEQSLHNYHSHPVSNCVIPDLQSVKGCVDYFDTFGEVIEPACGASTSILTEGSNKKFLDHFGELKPEDIIIVIVCGGTVTTKEDLEGFRNLI</sequence>
<reference evidence="1" key="1">
    <citation type="submission" date="2022-06" db="EMBL/GenBank/DDBJ databases">
        <authorList>
            <person name="Legras J.-L."/>
            <person name="Devillers H."/>
            <person name="Grondin C."/>
        </authorList>
    </citation>
    <scope>NUCLEOTIDE SEQUENCE</scope>
    <source>
        <strain evidence="1">CLIB 1444</strain>
    </source>
</reference>
<gene>
    <name evidence="1" type="ORF">CLIB1444_05S00496</name>
</gene>
<name>A0ACA9Y8B7_9ASCO</name>
<evidence type="ECO:0000313" key="2">
    <source>
        <dbReference type="Proteomes" id="UP001152531"/>
    </source>
</evidence>
<organism evidence="1 2">
    <name type="scientific">[Candida] jaroonii</name>
    <dbReference type="NCBI Taxonomy" id="467808"/>
    <lineage>
        <taxon>Eukaryota</taxon>
        <taxon>Fungi</taxon>
        <taxon>Dikarya</taxon>
        <taxon>Ascomycota</taxon>
        <taxon>Saccharomycotina</taxon>
        <taxon>Pichiomycetes</taxon>
        <taxon>Debaryomycetaceae</taxon>
        <taxon>Yamadazyma</taxon>
    </lineage>
</organism>
<comment type="caution">
    <text evidence="1">The sequence shown here is derived from an EMBL/GenBank/DDBJ whole genome shotgun (WGS) entry which is preliminary data.</text>
</comment>
<proteinExistence type="predicted"/>
<evidence type="ECO:0000313" key="1">
    <source>
        <dbReference type="EMBL" id="CAH6720960.1"/>
    </source>
</evidence>
<accession>A0ACA9Y8B7</accession>
<dbReference type="EMBL" id="CALSDN010000005">
    <property type="protein sequence ID" value="CAH6720960.1"/>
    <property type="molecule type" value="Genomic_DNA"/>
</dbReference>
<protein>
    <submittedName>
        <fullName evidence="1">Catabolic L-serine/threonine dehydratase</fullName>
    </submittedName>
</protein>
<keyword evidence="2" id="KW-1185">Reference proteome</keyword>
<dbReference type="Proteomes" id="UP001152531">
    <property type="component" value="Unassembled WGS sequence"/>
</dbReference>